<feature type="transmembrane region" description="Helical" evidence="1">
    <location>
        <begin position="21"/>
        <end position="41"/>
    </location>
</feature>
<keyword evidence="1" id="KW-0812">Transmembrane</keyword>
<organism evidence="2 3">
    <name type="scientific">Coprobacter secundus subsp. similis</name>
    <dbReference type="NCBI Taxonomy" id="2751153"/>
    <lineage>
        <taxon>Bacteria</taxon>
        <taxon>Pseudomonadati</taxon>
        <taxon>Bacteroidota</taxon>
        <taxon>Bacteroidia</taxon>
        <taxon>Bacteroidales</taxon>
        <taxon>Barnesiellaceae</taxon>
        <taxon>Coprobacter</taxon>
    </lineage>
</organism>
<reference evidence="3" key="1">
    <citation type="submission" date="2020-07" db="EMBL/GenBank/DDBJ databases">
        <title>Complete genome sequencing of Coprobacter sp. strain 2CBH44.</title>
        <authorList>
            <person name="Sakamoto M."/>
            <person name="Murakami T."/>
            <person name="Mori H."/>
        </authorList>
    </citation>
    <scope>NUCLEOTIDE SEQUENCE [LARGE SCALE GENOMIC DNA]</scope>
    <source>
        <strain evidence="3">2CBH44</strain>
    </source>
</reference>
<evidence type="ECO:0000313" key="3">
    <source>
        <dbReference type="Proteomes" id="UP000594042"/>
    </source>
</evidence>
<accession>A0A7G1HT86</accession>
<dbReference type="AlphaFoldDB" id="A0A7G1HT86"/>
<sequence length="65" mass="7558">MVIFLLKINIYLHVNMKTKKLEIWKIIAIAIAIILMMYWLFAGTLIEEDSNETDFPSDIIEQSGN</sequence>
<dbReference type="Proteomes" id="UP000594042">
    <property type="component" value="Chromosome"/>
</dbReference>
<proteinExistence type="predicted"/>
<keyword evidence="1" id="KW-1133">Transmembrane helix</keyword>
<keyword evidence="1" id="KW-0472">Membrane</keyword>
<evidence type="ECO:0000256" key="1">
    <source>
        <dbReference type="SAM" id="Phobius"/>
    </source>
</evidence>
<evidence type="ECO:0000313" key="2">
    <source>
        <dbReference type="EMBL" id="BCI62975.1"/>
    </source>
</evidence>
<protein>
    <submittedName>
        <fullName evidence="2">Uncharacterized protein</fullName>
    </submittedName>
</protein>
<keyword evidence="3" id="KW-1185">Reference proteome</keyword>
<dbReference type="EMBL" id="AP023322">
    <property type="protein sequence ID" value="BCI62975.1"/>
    <property type="molecule type" value="Genomic_DNA"/>
</dbReference>
<name>A0A7G1HT86_9BACT</name>
<gene>
    <name evidence="2" type="ORF">Cop2CBH44_13280</name>
</gene>
<dbReference type="KEGG" id="copr:Cop2CBH44_13280"/>